<name>A0ABN2YLP2_9ACTN</name>
<accession>A0ABN2YLP2</accession>
<dbReference type="Gene3D" id="3.30.300.20">
    <property type="match status" value="1"/>
</dbReference>
<dbReference type="SUPFAM" id="SSF82784">
    <property type="entry name" value="OsmC-like"/>
    <property type="match status" value="1"/>
</dbReference>
<sequence>MTDFTVTVSAGSLRADPDGALVLPHAWTDKGVVTDGAATGAHVLHLAVALCVLNDTFREGRQLGVPVQGVRVVATGGFDEGWGSTGITYSVEVDSGAAPEDVARLVAVVDEVAEIPRAIRAGADVRRVERVAT</sequence>
<dbReference type="Proteomes" id="UP001500575">
    <property type="component" value="Unassembled WGS sequence"/>
</dbReference>
<keyword evidence="2" id="KW-1185">Reference proteome</keyword>
<evidence type="ECO:0008006" key="3">
    <source>
        <dbReference type="Google" id="ProtNLM"/>
    </source>
</evidence>
<dbReference type="RefSeq" id="WP_344304687.1">
    <property type="nucleotide sequence ID" value="NZ_BAAAQQ010000013.1"/>
</dbReference>
<protein>
    <recommendedName>
        <fullName evidence="3">OsmC family peroxiredoxin</fullName>
    </recommendedName>
</protein>
<proteinExistence type="predicted"/>
<dbReference type="InterPro" id="IPR036102">
    <property type="entry name" value="OsmC/Ohrsf"/>
</dbReference>
<organism evidence="1 2">
    <name type="scientific">Nocardioides bigeumensis</name>
    <dbReference type="NCBI Taxonomy" id="433657"/>
    <lineage>
        <taxon>Bacteria</taxon>
        <taxon>Bacillati</taxon>
        <taxon>Actinomycetota</taxon>
        <taxon>Actinomycetes</taxon>
        <taxon>Propionibacteriales</taxon>
        <taxon>Nocardioidaceae</taxon>
        <taxon>Nocardioides</taxon>
    </lineage>
</organism>
<dbReference type="EMBL" id="BAAAQQ010000013">
    <property type="protein sequence ID" value="GAA2129357.1"/>
    <property type="molecule type" value="Genomic_DNA"/>
</dbReference>
<reference evidence="1 2" key="1">
    <citation type="journal article" date="2019" name="Int. J. Syst. Evol. Microbiol.">
        <title>The Global Catalogue of Microorganisms (GCM) 10K type strain sequencing project: providing services to taxonomists for standard genome sequencing and annotation.</title>
        <authorList>
            <consortium name="The Broad Institute Genomics Platform"/>
            <consortium name="The Broad Institute Genome Sequencing Center for Infectious Disease"/>
            <person name="Wu L."/>
            <person name="Ma J."/>
        </authorList>
    </citation>
    <scope>NUCLEOTIDE SEQUENCE [LARGE SCALE GENOMIC DNA]</scope>
    <source>
        <strain evidence="1 2">JCM 16021</strain>
    </source>
</reference>
<comment type="caution">
    <text evidence="1">The sequence shown here is derived from an EMBL/GenBank/DDBJ whole genome shotgun (WGS) entry which is preliminary data.</text>
</comment>
<gene>
    <name evidence="1" type="ORF">GCM10009843_30850</name>
</gene>
<evidence type="ECO:0000313" key="1">
    <source>
        <dbReference type="EMBL" id="GAA2129357.1"/>
    </source>
</evidence>
<evidence type="ECO:0000313" key="2">
    <source>
        <dbReference type="Proteomes" id="UP001500575"/>
    </source>
</evidence>
<dbReference type="InterPro" id="IPR015946">
    <property type="entry name" value="KH_dom-like_a/b"/>
</dbReference>